<evidence type="ECO:0000256" key="6">
    <source>
        <dbReference type="ARBA" id="ARBA00023136"/>
    </source>
</evidence>
<dbReference type="Pfam" id="PF13632">
    <property type="entry name" value="Glyco_trans_2_3"/>
    <property type="match status" value="1"/>
</dbReference>
<evidence type="ECO:0000256" key="1">
    <source>
        <dbReference type="ARBA" id="ARBA00004141"/>
    </source>
</evidence>
<comment type="pathway">
    <text evidence="7">Glycan metabolism; bacterial cellulose biosynthesis.</text>
</comment>
<keyword evidence="7" id="KW-0973">c-di-GMP</keyword>
<feature type="transmembrane region" description="Helical" evidence="7">
    <location>
        <begin position="85"/>
        <end position="109"/>
    </location>
</feature>
<comment type="subcellular location">
    <subcellularLocation>
        <location evidence="7">Cell inner membrane</location>
    </subcellularLocation>
    <subcellularLocation>
        <location evidence="1">Membrane</location>
        <topology evidence="1">Multi-pass membrane protein</topology>
    </subcellularLocation>
</comment>
<dbReference type="PANTHER" id="PTHR43867">
    <property type="entry name" value="CELLULOSE SYNTHASE CATALYTIC SUBUNIT A [UDP-FORMING]"/>
    <property type="match status" value="1"/>
</dbReference>
<keyword evidence="7" id="KW-1003">Cell membrane</keyword>
<keyword evidence="5 7" id="KW-1133">Transmembrane helix</keyword>
<dbReference type="EMBL" id="JAUFPX010000015">
    <property type="protein sequence ID" value="MDN3591997.1"/>
    <property type="molecule type" value="Genomic_DNA"/>
</dbReference>
<feature type="transmembrane region" description="Helical" evidence="7">
    <location>
        <begin position="55"/>
        <end position="73"/>
    </location>
</feature>
<dbReference type="InterPro" id="IPR029044">
    <property type="entry name" value="Nucleotide-diphossugar_trans"/>
</dbReference>
<dbReference type="Proteomes" id="UP001224644">
    <property type="component" value="Unassembled WGS sequence"/>
</dbReference>
<dbReference type="PRINTS" id="PR01439">
    <property type="entry name" value="CELLSNTHASEA"/>
</dbReference>
<evidence type="ECO:0000256" key="8">
    <source>
        <dbReference type="SAM" id="MobiDB-lite"/>
    </source>
</evidence>
<feature type="region of interest" description="Disordered" evidence="8">
    <location>
        <begin position="723"/>
        <end position="808"/>
    </location>
</feature>
<evidence type="ECO:0000313" key="10">
    <source>
        <dbReference type="EMBL" id="MDN3591997.1"/>
    </source>
</evidence>
<feature type="domain" description="Glycosyltransferase 2-like" evidence="9">
    <location>
        <begin position="229"/>
        <end position="438"/>
    </location>
</feature>
<evidence type="ECO:0000259" key="9">
    <source>
        <dbReference type="Pfam" id="PF13632"/>
    </source>
</evidence>
<name>A0ABT8BKH8_9HYPH</name>
<accession>A0ABT8BKH8</accession>
<comment type="cofactor">
    <cofactor evidence="7">
        <name>Mg(2+)</name>
        <dbReference type="ChEBI" id="CHEBI:18420"/>
    </cofactor>
</comment>
<keyword evidence="7" id="KW-0135">Cellulose biosynthesis</keyword>
<dbReference type="Gene3D" id="3.90.550.10">
    <property type="entry name" value="Spore Coat Polysaccharide Biosynthesis Protein SpsA, Chain A"/>
    <property type="match status" value="1"/>
</dbReference>
<feature type="transmembrane region" description="Helical" evidence="7">
    <location>
        <begin position="404"/>
        <end position="424"/>
    </location>
</feature>
<evidence type="ECO:0000313" key="11">
    <source>
        <dbReference type="Proteomes" id="UP001224644"/>
    </source>
</evidence>
<evidence type="ECO:0000256" key="5">
    <source>
        <dbReference type="ARBA" id="ARBA00022989"/>
    </source>
</evidence>
<dbReference type="InterPro" id="IPR050321">
    <property type="entry name" value="Glycosyltr_2/OpgH_subfam"/>
</dbReference>
<dbReference type="SUPFAM" id="SSF53448">
    <property type="entry name" value="Nucleotide-diphospho-sugar transferases"/>
    <property type="match status" value="1"/>
</dbReference>
<keyword evidence="6 7" id="KW-0472">Membrane</keyword>
<dbReference type="CDD" id="cd06421">
    <property type="entry name" value="CESA_CelA_like"/>
    <property type="match status" value="1"/>
</dbReference>
<evidence type="ECO:0000256" key="2">
    <source>
        <dbReference type="ARBA" id="ARBA00022676"/>
    </source>
</evidence>
<proteinExistence type="predicted"/>
<keyword evidence="7" id="KW-0997">Cell inner membrane</keyword>
<feature type="transmembrane region" description="Helical" evidence="7">
    <location>
        <begin position="539"/>
        <end position="562"/>
    </location>
</feature>
<dbReference type="InterPro" id="IPR001173">
    <property type="entry name" value="Glyco_trans_2-like"/>
</dbReference>
<protein>
    <recommendedName>
        <fullName evidence="7">Cellulose synthase catalytic subunit [UDP-forming]</fullName>
        <ecNumber evidence="7">2.4.1.12</ecNumber>
    </recommendedName>
</protein>
<keyword evidence="3 7" id="KW-0808">Transferase</keyword>
<feature type="transmembrane region" description="Helical" evidence="7">
    <location>
        <begin position="32"/>
        <end position="48"/>
    </location>
</feature>
<feature type="compositionally biased region" description="Basic and acidic residues" evidence="8">
    <location>
        <begin position="754"/>
        <end position="770"/>
    </location>
</feature>
<dbReference type="InterPro" id="IPR003919">
    <property type="entry name" value="Cell_synth_A"/>
</dbReference>
<feature type="compositionally biased region" description="Basic and acidic residues" evidence="8">
    <location>
        <begin position="733"/>
        <end position="742"/>
    </location>
</feature>
<keyword evidence="4 7" id="KW-0812">Transmembrane</keyword>
<reference evidence="11" key="1">
    <citation type="journal article" date="2019" name="Int. J. Syst. Evol. Microbiol.">
        <title>The Global Catalogue of Microorganisms (GCM) 10K type strain sequencing project: providing services to taxonomists for standard genome sequencing and annotation.</title>
        <authorList>
            <consortium name="The Broad Institute Genomics Platform"/>
            <consortium name="The Broad Institute Genome Sequencing Center for Infectious Disease"/>
            <person name="Wu L."/>
            <person name="Ma J."/>
        </authorList>
    </citation>
    <scope>NUCLEOTIDE SEQUENCE [LARGE SCALE GENOMIC DNA]</scope>
    <source>
        <strain evidence="11">CECT 7069</strain>
    </source>
</reference>
<gene>
    <name evidence="10" type="primary">bcsA</name>
    <name evidence="10" type="ORF">QWZ12_15465</name>
</gene>
<comment type="caution">
    <text evidence="10">The sequence shown here is derived from an EMBL/GenBank/DDBJ whole genome shotgun (WGS) entry which is preliminary data.</text>
</comment>
<evidence type="ECO:0000256" key="3">
    <source>
        <dbReference type="ARBA" id="ARBA00022679"/>
    </source>
</evidence>
<feature type="transmembrane region" description="Helical" evidence="7">
    <location>
        <begin position="505"/>
        <end position="527"/>
    </location>
</feature>
<dbReference type="PANTHER" id="PTHR43867:SF2">
    <property type="entry name" value="CELLULOSE SYNTHASE CATALYTIC SUBUNIT A [UDP-FORMING]"/>
    <property type="match status" value="1"/>
</dbReference>
<sequence length="808" mass="89011">MPPFLARTIWLASAALTLLLLSQPLGTTVQLEMSIGAIVLMGIVWLFGRGRRSRLVFLAIGSLVVLRYIYWRLSSTLPPTSDPLGFAMGVILIAAELYCFYILALSLVINADPLHRAPAPRDEDEDLPTVDIFVPSYNEDRHILATTLAAAKSLDYPAGKLTVWLLDDGGTDQKCADGDADKAEEARARRQVLQSLCADLGVSYLTRRRNLHAKAGNLNNGLQHSVGEIVVVLDADHVPFRSFLRDTIGHFGADPKLFLVQTPHAFLNPDPIERNLKTFDRMPSENEMFYAVGQCGLDKWNGSFFCGSAALLRRRALDEAGGFSGITITEDCETAFELHSRGWTSIYVDKPLIAGLQPETLSAFIGQRSRWCQGMLQIMILKNPMFKGGLKPIQRLCYLSSMTFWFFPFPRLIFMIAPLLYIFFDMKIVVANVDEAIAYTATYIIVNLMMQNYLYGHVRWPFVSELYEYVQGLFLIKATAAVIASPRKPTFNVTAKNVSLDHDHLSPLALPYVVVFAILFVGAGVSIYRYTFEPGITNLMLVVGLWNLFNLITAGAALGVAAERRQSEKAPSLPVDRTAVLTLNGSAIDVTVERISSARCRIRMDAIVPMRRSDDGSIGTLSARDHGPLPLLSHARAIPVRVAGVTAAGEESVCELVFETLTPGSYLALADLMYGDAEAMTRFQQRRRGHKGLVSGTVQFIAWGLIGPFRAFAYMMSGSALRPTAEADPAPTQRRERLRAVDRTVPADPAPVQRKAERHEEADLTPRRAGEAASWRQMMADAADTTIGSEQRRRTSDGPVPAPAGLSG</sequence>
<dbReference type="RefSeq" id="WP_238228388.1">
    <property type="nucleotide sequence ID" value="NZ_BPQD01000045.1"/>
</dbReference>
<organism evidence="10 11">
    <name type="scientific">Methylobacterium adhaesivum</name>
    <dbReference type="NCBI Taxonomy" id="333297"/>
    <lineage>
        <taxon>Bacteria</taxon>
        <taxon>Pseudomonadati</taxon>
        <taxon>Pseudomonadota</taxon>
        <taxon>Alphaproteobacteria</taxon>
        <taxon>Hyphomicrobiales</taxon>
        <taxon>Methylobacteriaceae</taxon>
        <taxon>Methylobacterium</taxon>
    </lineage>
</organism>
<keyword evidence="11" id="KW-1185">Reference proteome</keyword>
<evidence type="ECO:0000256" key="4">
    <source>
        <dbReference type="ARBA" id="ARBA00022692"/>
    </source>
</evidence>
<feature type="transmembrane region" description="Helical" evidence="7">
    <location>
        <begin position="436"/>
        <end position="454"/>
    </location>
</feature>
<dbReference type="NCBIfam" id="TIGR03030">
    <property type="entry name" value="CelA"/>
    <property type="match status" value="1"/>
</dbReference>
<evidence type="ECO:0000256" key="7">
    <source>
        <dbReference type="RuleBase" id="RU365020"/>
    </source>
</evidence>
<comment type="catalytic activity">
    <reaction evidence="7">
        <text>[(1-&gt;4)-beta-D-glucosyl](n) + UDP-alpha-D-glucose = [(1-&gt;4)-beta-D-glucosyl](n+1) + UDP + H(+)</text>
        <dbReference type="Rhea" id="RHEA:19929"/>
        <dbReference type="Rhea" id="RHEA-COMP:10033"/>
        <dbReference type="Rhea" id="RHEA-COMP:10034"/>
        <dbReference type="ChEBI" id="CHEBI:15378"/>
        <dbReference type="ChEBI" id="CHEBI:18246"/>
        <dbReference type="ChEBI" id="CHEBI:58223"/>
        <dbReference type="ChEBI" id="CHEBI:58885"/>
        <dbReference type="EC" id="2.4.1.12"/>
    </reaction>
</comment>
<dbReference type="EC" id="2.4.1.12" evidence="7"/>
<keyword evidence="2 7" id="KW-0328">Glycosyltransferase</keyword>
<comment type="function">
    <text evidence="7">Catalytic subunit of cellulose synthase. It polymerizes uridine 5'-diphosphate glucose to cellulose.</text>
</comment>